<evidence type="ECO:0000256" key="5">
    <source>
        <dbReference type="SAM" id="Coils"/>
    </source>
</evidence>
<comment type="caution">
    <text evidence="9">The sequence shown here is derived from an EMBL/GenBank/DDBJ whole genome shotgun (WGS) entry which is preliminary data.</text>
</comment>
<comment type="similarity">
    <text evidence="2">Belongs to the apolipoprotein L family.</text>
</comment>
<evidence type="ECO:0000256" key="4">
    <source>
        <dbReference type="ARBA" id="ARBA00012180"/>
    </source>
</evidence>
<evidence type="ECO:0000313" key="10">
    <source>
        <dbReference type="Proteomes" id="UP001176940"/>
    </source>
</evidence>
<dbReference type="EMBL" id="CAUEEQ010000329">
    <property type="protein sequence ID" value="CAJ0916490.1"/>
    <property type="molecule type" value="Genomic_DNA"/>
</dbReference>
<comment type="subcellular location">
    <subcellularLocation>
        <location evidence="1">Nucleus</location>
    </subcellularLocation>
</comment>
<dbReference type="SMART" id="SM00298">
    <property type="entry name" value="CHROMO"/>
    <property type="match status" value="1"/>
</dbReference>
<dbReference type="CDD" id="cd00024">
    <property type="entry name" value="CD_CSD"/>
    <property type="match status" value="1"/>
</dbReference>
<dbReference type="InterPro" id="IPR008405">
    <property type="entry name" value="ApoL"/>
</dbReference>
<name>A0ABN9KQU5_9NEOB</name>
<evidence type="ECO:0000256" key="1">
    <source>
        <dbReference type="ARBA" id="ARBA00004123"/>
    </source>
</evidence>
<dbReference type="EC" id="3.1.26.4" evidence="4"/>
<dbReference type="InterPro" id="IPR023780">
    <property type="entry name" value="Chromo_domain"/>
</dbReference>
<feature type="transmembrane region" description="Helical" evidence="6">
    <location>
        <begin position="610"/>
        <end position="631"/>
    </location>
</feature>
<keyword evidence="6" id="KW-0472">Membrane</keyword>
<dbReference type="Pfam" id="PF00385">
    <property type="entry name" value="Chromo"/>
    <property type="match status" value="1"/>
</dbReference>
<organism evidence="9 10">
    <name type="scientific">Ranitomeya imitator</name>
    <name type="common">mimic poison frog</name>
    <dbReference type="NCBI Taxonomy" id="111125"/>
    <lineage>
        <taxon>Eukaryota</taxon>
        <taxon>Metazoa</taxon>
        <taxon>Chordata</taxon>
        <taxon>Craniata</taxon>
        <taxon>Vertebrata</taxon>
        <taxon>Euteleostomi</taxon>
        <taxon>Amphibia</taxon>
        <taxon>Batrachia</taxon>
        <taxon>Anura</taxon>
        <taxon>Neobatrachia</taxon>
        <taxon>Hyloidea</taxon>
        <taxon>Dendrobatidae</taxon>
        <taxon>Dendrobatinae</taxon>
        <taxon>Ranitomeya</taxon>
    </lineage>
</organism>
<dbReference type="SUPFAM" id="SSF56672">
    <property type="entry name" value="DNA/RNA polymerases"/>
    <property type="match status" value="1"/>
</dbReference>
<comment type="similarity">
    <text evidence="3">Belongs to the beta type-B retroviral polymerase family. HERV class-II K(HML-2) pol subfamily.</text>
</comment>
<dbReference type="Gene3D" id="3.30.70.270">
    <property type="match status" value="1"/>
</dbReference>
<reference evidence="9" key="1">
    <citation type="submission" date="2023-07" db="EMBL/GenBank/DDBJ databases">
        <authorList>
            <person name="Stuckert A."/>
        </authorList>
    </citation>
    <scope>NUCLEOTIDE SEQUENCE</scope>
</reference>
<sequence>MSQYIQENLARGFIRKSVSPAGAGFFFVQKKTGDLRPCIDYRGLNAITVKNKYPLPLISELFDRLQGARVFTKLNLRGAYNLIRICEGDEWKTAFNTRDGHYEYLVMPFGLCNAPAVFQDFVNDIFRDMLTTSVVVYLDDILIFSPDIDSHRRDVRKVFDLLRANCLYAKLEKLALNNALADSTGQTPFLLNYGQHPRVPVPMPVSSTDSRVAGWAVEACDIWDRTQDAIRASKERMRVSADTHQRPAPVFAPGDLVWLSARNIRLRVESTKFAPRYIGPFKVLEQVYRLAIPPRLGITDTFHVSLLKPVHLSRFSESSAGTSGSSTDEFEVNAIVGCKVVRGKKFYLVDWKGHSPEDRTWEPVEHIRTPLHIAAFERSPKQLQHVPYLLLFSSSVIVKTDLSFVFFEKKSPKMADGNKNSLELLNDIKNLRGILTDLLNTIADCSTELLRIADDLDEFHRGATIASVTGSSVGLAGGITTVVGLILAPFTAGASLIVSGVGAGVAAVGGITGASASIADTVTMKNKCSRVEEIVKAVNLEMDKFQMASKKLDSLITYISKKQEVDSPDAARAVGRGAYAALEVGRLIQLGKVSATVARGAQIAARGAQVFGVVSGVLAGLFIFVDGFFIYKGSVDIHQGSKTKQAAQIRECAEEIKQLQKDFQKLNEDLVPESNSK</sequence>
<dbReference type="InterPro" id="IPR016197">
    <property type="entry name" value="Chromo-like_dom_sf"/>
</dbReference>
<evidence type="ECO:0000313" key="9">
    <source>
        <dbReference type="EMBL" id="CAJ0916490.1"/>
    </source>
</evidence>
<evidence type="ECO:0000259" key="7">
    <source>
        <dbReference type="PROSITE" id="PS50013"/>
    </source>
</evidence>
<dbReference type="InterPro" id="IPR043128">
    <property type="entry name" value="Rev_trsase/Diguanyl_cyclase"/>
</dbReference>
<dbReference type="PROSITE" id="PS50878">
    <property type="entry name" value="RT_POL"/>
    <property type="match status" value="1"/>
</dbReference>
<dbReference type="Gene3D" id="3.10.10.10">
    <property type="entry name" value="HIV Type 1 Reverse Transcriptase, subunit A, domain 1"/>
    <property type="match status" value="1"/>
</dbReference>
<evidence type="ECO:0000256" key="3">
    <source>
        <dbReference type="ARBA" id="ARBA00010879"/>
    </source>
</evidence>
<feature type="domain" description="Reverse transcriptase" evidence="8">
    <location>
        <begin position="9"/>
        <end position="188"/>
    </location>
</feature>
<dbReference type="PANTHER" id="PTHR24559:SF440">
    <property type="entry name" value="RIBONUCLEASE H"/>
    <property type="match status" value="1"/>
</dbReference>
<dbReference type="Pfam" id="PF00078">
    <property type="entry name" value="RVT_1"/>
    <property type="match status" value="1"/>
</dbReference>
<feature type="domain" description="Chromo" evidence="7">
    <location>
        <begin position="330"/>
        <end position="378"/>
    </location>
</feature>
<gene>
    <name evidence="9" type="ORF">RIMI_LOCUS290871</name>
</gene>
<evidence type="ECO:0000259" key="8">
    <source>
        <dbReference type="PROSITE" id="PS50878"/>
    </source>
</evidence>
<dbReference type="PANTHER" id="PTHR24559">
    <property type="entry name" value="TRANSPOSON TY3-I GAG-POL POLYPROTEIN"/>
    <property type="match status" value="1"/>
</dbReference>
<dbReference type="PROSITE" id="PS50013">
    <property type="entry name" value="CHROMO_2"/>
    <property type="match status" value="1"/>
</dbReference>
<proteinExistence type="inferred from homology"/>
<keyword evidence="10" id="KW-1185">Reference proteome</keyword>
<dbReference type="InterPro" id="IPR000953">
    <property type="entry name" value="Chromo/chromo_shadow_dom"/>
</dbReference>
<evidence type="ECO:0000256" key="6">
    <source>
        <dbReference type="SAM" id="Phobius"/>
    </source>
</evidence>
<dbReference type="SUPFAM" id="SSF54160">
    <property type="entry name" value="Chromo domain-like"/>
    <property type="match status" value="1"/>
</dbReference>
<dbReference type="Gene3D" id="2.40.50.40">
    <property type="match status" value="1"/>
</dbReference>
<feature type="coiled-coil region" evidence="5">
    <location>
        <begin position="642"/>
        <end position="669"/>
    </location>
</feature>
<dbReference type="Pfam" id="PF24626">
    <property type="entry name" value="SH3_Tf2-1"/>
    <property type="match status" value="1"/>
</dbReference>
<dbReference type="InterPro" id="IPR043502">
    <property type="entry name" value="DNA/RNA_pol_sf"/>
</dbReference>
<dbReference type="InterPro" id="IPR053134">
    <property type="entry name" value="RNA-dir_DNA_polymerase"/>
</dbReference>
<keyword evidence="6" id="KW-1133">Transmembrane helix</keyword>
<dbReference type="Pfam" id="PF05461">
    <property type="entry name" value="ApoL"/>
    <property type="match status" value="1"/>
</dbReference>
<keyword evidence="6" id="KW-0812">Transmembrane</keyword>
<dbReference type="InterPro" id="IPR000477">
    <property type="entry name" value="RT_dom"/>
</dbReference>
<dbReference type="InterPro" id="IPR056924">
    <property type="entry name" value="SH3_Tf2-1"/>
</dbReference>
<dbReference type="Proteomes" id="UP001176940">
    <property type="component" value="Unassembled WGS sequence"/>
</dbReference>
<protein>
    <recommendedName>
        <fullName evidence="4">ribonuclease H</fullName>
        <ecNumber evidence="4">3.1.26.4</ecNumber>
    </recommendedName>
</protein>
<evidence type="ECO:0000256" key="2">
    <source>
        <dbReference type="ARBA" id="ARBA00010090"/>
    </source>
</evidence>
<accession>A0ABN9KQU5</accession>
<dbReference type="CDD" id="cd01647">
    <property type="entry name" value="RT_LTR"/>
    <property type="match status" value="1"/>
</dbReference>
<keyword evidence="5" id="KW-0175">Coiled coil</keyword>